<dbReference type="PANTHER" id="PTHR33209:SF1">
    <property type="entry name" value="PEPTIDASE S49 DOMAIN-CONTAINING PROTEIN"/>
    <property type="match status" value="1"/>
</dbReference>
<evidence type="ECO:0000256" key="7">
    <source>
        <dbReference type="PIRSR" id="PIRSR001217-1"/>
    </source>
</evidence>
<evidence type="ECO:0000259" key="8">
    <source>
        <dbReference type="Pfam" id="PF01343"/>
    </source>
</evidence>
<dbReference type="InterPro" id="IPR004634">
    <property type="entry name" value="Pept_S49_pIV"/>
</dbReference>
<name>A0A7Z0IK04_9ACTN</name>
<accession>A0A7Z0IK04</accession>
<evidence type="ECO:0000256" key="5">
    <source>
        <dbReference type="ARBA" id="ARBA00022825"/>
    </source>
</evidence>
<feature type="domain" description="Peptidase S49" evidence="8">
    <location>
        <begin position="122"/>
        <end position="251"/>
    </location>
</feature>
<dbReference type="InterPro" id="IPR029045">
    <property type="entry name" value="ClpP/crotonase-like_dom_sf"/>
</dbReference>
<protein>
    <submittedName>
        <fullName evidence="9">Protease-4</fullName>
        <ecNumber evidence="9">3.4.21.-</ecNumber>
    </submittedName>
</protein>
<proteinExistence type="inferred from homology"/>
<keyword evidence="4 9" id="KW-0378">Hydrolase</keyword>
<dbReference type="InterPro" id="IPR047272">
    <property type="entry name" value="S49_SppA_C"/>
</dbReference>
<dbReference type="CDD" id="cd07018">
    <property type="entry name" value="S49_SppA_67K_type"/>
    <property type="match status" value="1"/>
</dbReference>
<keyword evidence="10" id="KW-1185">Reference proteome</keyword>
<organism evidence="9 10">
    <name type="scientific">Naumannella cuiyingiana</name>
    <dbReference type="NCBI Taxonomy" id="1347891"/>
    <lineage>
        <taxon>Bacteria</taxon>
        <taxon>Bacillati</taxon>
        <taxon>Actinomycetota</taxon>
        <taxon>Actinomycetes</taxon>
        <taxon>Propionibacteriales</taxon>
        <taxon>Propionibacteriaceae</taxon>
        <taxon>Naumannella</taxon>
    </lineage>
</organism>
<gene>
    <name evidence="9" type="ORF">GGQ54_000556</name>
</gene>
<dbReference type="AlphaFoldDB" id="A0A7Z0IK04"/>
<feature type="domain" description="Peptidase S49" evidence="8">
    <location>
        <begin position="358"/>
        <end position="509"/>
    </location>
</feature>
<sequence>MDVTALIRDGADQLRKALRRGADDGPLVLELDLTRGVIDAPPQNPVAMLRARQTPTMAAIREGLRAGAEDPDVAGLIVDLGPGHIAPAQADELAGLIGRFGEHKPTVAFAPTFGELGNGIFAYRLAAAAGDIWVQPSGMLSLAGVQARMMLLRGGFEKLGIEPEFAQRWQYKTAADTYAATEISEAYRESTRGIADSVLGSVVDAVATGRGLESVEVRGAVDDAPLGSRAGQDRGLVDAIGYRDEAYAHARRAWGGDDGEIRLRYVHRYAEKHGGGPLAPLLNRARSAVGVVSVHGAIVTGISQPGGLNGQTAGSDTVCAALRAAGRDEKVKAVVLRVDSPGGSYVASDAIRREVQQLREAGKPVVASMGQTAASGGYFVAMPCAEIVANPTTLTGSIGVLAGKLITTGLVDKLGLVREAVDAGRRAGMMAGTQPFTPEEWEVLNGWLDEVYADFTGKAAADRRMELTALEPLARGRVWTGADAARNGLVDHLGGLDLAIDRACELAGVDRDDLVTRPVPMPSPLSQLRGTENSEAVGAAGALSLSPGWEGLLELAGAALGIRHRGVLSLPVDIRLG</sequence>
<dbReference type="InterPro" id="IPR002142">
    <property type="entry name" value="Peptidase_S49"/>
</dbReference>
<reference evidence="9 10" key="1">
    <citation type="submission" date="2020-07" db="EMBL/GenBank/DDBJ databases">
        <title>Sequencing the genomes of 1000 actinobacteria strains.</title>
        <authorList>
            <person name="Klenk H.-P."/>
        </authorList>
    </citation>
    <scope>NUCLEOTIDE SEQUENCE [LARGE SCALE GENOMIC DNA]</scope>
    <source>
        <strain evidence="9 10">DSM 103164</strain>
    </source>
</reference>
<dbReference type="PIRSF" id="PIRSF001217">
    <property type="entry name" value="Protease_4_SppA"/>
    <property type="match status" value="1"/>
</dbReference>
<dbReference type="Pfam" id="PF01343">
    <property type="entry name" value="Peptidase_S49"/>
    <property type="match status" value="2"/>
</dbReference>
<keyword evidence="3 9" id="KW-0645">Protease</keyword>
<dbReference type="CDD" id="cd07023">
    <property type="entry name" value="S49_Sppa_N_C"/>
    <property type="match status" value="1"/>
</dbReference>
<evidence type="ECO:0000256" key="2">
    <source>
        <dbReference type="ARBA" id="ARBA00008683"/>
    </source>
</evidence>
<evidence type="ECO:0000256" key="6">
    <source>
        <dbReference type="ARBA" id="ARBA00023136"/>
    </source>
</evidence>
<keyword evidence="5" id="KW-0720">Serine protease</keyword>
<dbReference type="InterPro" id="IPR004635">
    <property type="entry name" value="Pept_S49_SppA"/>
</dbReference>
<evidence type="ECO:0000313" key="9">
    <source>
        <dbReference type="EMBL" id="NYI69996.1"/>
    </source>
</evidence>
<dbReference type="SUPFAM" id="SSF52096">
    <property type="entry name" value="ClpP/crotonase"/>
    <property type="match status" value="2"/>
</dbReference>
<keyword evidence="6" id="KW-0472">Membrane</keyword>
<dbReference type="NCBIfam" id="TIGR00706">
    <property type="entry name" value="SppA_dom"/>
    <property type="match status" value="1"/>
</dbReference>
<dbReference type="Gene3D" id="3.90.226.10">
    <property type="entry name" value="2-enoyl-CoA Hydratase, Chain A, domain 1"/>
    <property type="match status" value="3"/>
</dbReference>
<feature type="active site" description="Nucleophile" evidence="7">
    <location>
        <position position="375"/>
    </location>
</feature>
<dbReference type="GO" id="GO:0006465">
    <property type="term" value="P:signal peptide processing"/>
    <property type="evidence" value="ECO:0007669"/>
    <property type="project" value="InterPro"/>
</dbReference>
<feature type="active site" description="Proton donor/acceptor" evidence="7">
    <location>
        <position position="172"/>
    </location>
</feature>
<dbReference type="GO" id="GO:0016020">
    <property type="term" value="C:membrane"/>
    <property type="evidence" value="ECO:0007669"/>
    <property type="project" value="UniProtKB-SubCell"/>
</dbReference>
<evidence type="ECO:0000313" key="10">
    <source>
        <dbReference type="Proteomes" id="UP000527616"/>
    </source>
</evidence>
<evidence type="ECO:0000256" key="3">
    <source>
        <dbReference type="ARBA" id="ARBA00022670"/>
    </source>
</evidence>
<comment type="caution">
    <text evidence="9">The sequence shown here is derived from an EMBL/GenBank/DDBJ whole genome shotgun (WGS) entry which is preliminary data.</text>
</comment>
<comment type="similarity">
    <text evidence="2">Belongs to the peptidase S49 family.</text>
</comment>
<dbReference type="EMBL" id="JACBZS010000001">
    <property type="protein sequence ID" value="NYI69996.1"/>
    <property type="molecule type" value="Genomic_DNA"/>
</dbReference>
<dbReference type="GO" id="GO:0008236">
    <property type="term" value="F:serine-type peptidase activity"/>
    <property type="evidence" value="ECO:0007669"/>
    <property type="project" value="UniProtKB-KW"/>
</dbReference>
<dbReference type="EC" id="3.4.21.-" evidence="9"/>
<dbReference type="InterPro" id="IPR047217">
    <property type="entry name" value="S49_SppA_67K_type_N"/>
</dbReference>
<comment type="subcellular location">
    <subcellularLocation>
        <location evidence="1">Membrane</location>
    </subcellularLocation>
</comment>
<evidence type="ECO:0000256" key="4">
    <source>
        <dbReference type="ARBA" id="ARBA00022801"/>
    </source>
</evidence>
<dbReference type="RefSeq" id="WP_179443998.1">
    <property type="nucleotide sequence ID" value="NZ_JACBZS010000001.1"/>
</dbReference>
<evidence type="ECO:0000256" key="1">
    <source>
        <dbReference type="ARBA" id="ARBA00004370"/>
    </source>
</evidence>
<dbReference type="Proteomes" id="UP000527616">
    <property type="component" value="Unassembled WGS sequence"/>
</dbReference>
<dbReference type="PANTHER" id="PTHR33209">
    <property type="entry name" value="PROTEASE 4"/>
    <property type="match status" value="1"/>
</dbReference>